<keyword evidence="1" id="KW-0812">Transmembrane</keyword>
<sequence>MEENKKVLYLMQNVCDKLDTLESNINTIREDKIDNKIFGEFIESQKQILMKQHKLNINQTSAFLSIIKIEESIKSLSNEPNIINQKKEYYLFGKDTPFTSKLLLSIITFILIAFSGFKYIPSYLNENSELKTERDEYKLFYEYFFLDAYSKNNKTSKNIASILNDIQQKDTVLLRYMHKLSKQYNTQLKKEALEKQLEDLEKGR</sequence>
<gene>
    <name evidence="2" type="ORF">SAMN04487987_10749</name>
</gene>
<dbReference type="Proteomes" id="UP000199439">
    <property type="component" value="Unassembled WGS sequence"/>
</dbReference>
<keyword evidence="3" id="KW-1185">Reference proteome</keyword>
<accession>A0A1I1QWQ5</accession>
<proteinExistence type="predicted"/>
<dbReference type="STRING" id="870482.SAMN04487987_10749"/>
<dbReference type="EMBL" id="FOMI01000007">
    <property type="protein sequence ID" value="SFD24308.1"/>
    <property type="molecule type" value="Genomic_DNA"/>
</dbReference>
<evidence type="ECO:0000256" key="1">
    <source>
        <dbReference type="SAM" id="Phobius"/>
    </source>
</evidence>
<keyword evidence="1" id="KW-0472">Membrane</keyword>
<protein>
    <submittedName>
        <fullName evidence="2">Uncharacterized protein</fullName>
    </submittedName>
</protein>
<organism evidence="2 3">
    <name type="scientific">Algibacter pectinivorans</name>
    <dbReference type="NCBI Taxonomy" id="870482"/>
    <lineage>
        <taxon>Bacteria</taxon>
        <taxon>Pseudomonadati</taxon>
        <taxon>Bacteroidota</taxon>
        <taxon>Flavobacteriia</taxon>
        <taxon>Flavobacteriales</taxon>
        <taxon>Flavobacteriaceae</taxon>
        <taxon>Algibacter</taxon>
    </lineage>
</organism>
<dbReference type="RefSeq" id="WP_092852170.1">
    <property type="nucleotide sequence ID" value="NZ_FOMI01000007.1"/>
</dbReference>
<keyword evidence="1" id="KW-1133">Transmembrane helix</keyword>
<evidence type="ECO:0000313" key="2">
    <source>
        <dbReference type="EMBL" id="SFD24308.1"/>
    </source>
</evidence>
<dbReference type="AlphaFoldDB" id="A0A1I1QWQ5"/>
<evidence type="ECO:0000313" key="3">
    <source>
        <dbReference type="Proteomes" id="UP000199439"/>
    </source>
</evidence>
<reference evidence="3" key="1">
    <citation type="submission" date="2016-10" db="EMBL/GenBank/DDBJ databases">
        <authorList>
            <person name="Varghese N."/>
            <person name="Submissions S."/>
        </authorList>
    </citation>
    <scope>NUCLEOTIDE SEQUENCE [LARGE SCALE GENOMIC DNA]</scope>
    <source>
        <strain evidence="3">DSM 25730</strain>
    </source>
</reference>
<dbReference type="OrthoDB" id="1424179at2"/>
<name>A0A1I1QWQ5_9FLAO</name>
<feature type="transmembrane region" description="Helical" evidence="1">
    <location>
        <begin position="102"/>
        <end position="120"/>
    </location>
</feature>